<sequence length="118" mass="13032">MWVAAVSAATVTSPAVAARHKRVRYMSSLRSSGGSVSKVSVLFPNGAEEITVPRGAGQRPQQSEFRRTGDMWPPPRTPAAPSPPSRTFFECFERFRRARRRLSRPPSAPTHAKSPRCL</sequence>
<comment type="caution">
    <text evidence="2">The sequence shown here is derived from an EMBL/GenBank/DDBJ whole genome shotgun (WGS) entry which is preliminary data.</text>
</comment>
<dbReference type="EMBL" id="BAABIG010000013">
    <property type="protein sequence ID" value="GAA4789730.1"/>
    <property type="molecule type" value="Genomic_DNA"/>
</dbReference>
<evidence type="ECO:0000313" key="3">
    <source>
        <dbReference type="Proteomes" id="UP001501265"/>
    </source>
</evidence>
<proteinExistence type="predicted"/>
<name>A0ABP9B368_9ACTN</name>
<evidence type="ECO:0008006" key="4">
    <source>
        <dbReference type="Google" id="ProtNLM"/>
    </source>
</evidence>
<reference evidence="3" key="1">
    <citation type="journal article" date="2019" name="Int. J. Syst. Evol. Microbiol.">
        <title>The Global Catalogue of Microorganisms (GCM) 10K type strain sequencing project: providing services to taxonomists for standard genome sequencing and annotation.</title>
        <authorList>
            <consortium name="The Broad Institute Genomics Platform"/>
            <consortium name="The Broad Institute Genome Sequencing Center for Infectious Disease"/>
            <person name="Wu L."/>
            <person name="Ma J."/>
        </authorList>
    </citation>
    <scope>NUCLEOTIDE SEQUENCE [LARGE SCALE GENOMIC DNA]</scope>
    <source>
        <strain evidence="3">JCM 18081</strain>
    </source>
</reference>
<dbReference type="Proteomes" id="UP001501265">
    <property type="component" value="Unassembled WGS sequence"/>
</dbReference>
<feature type="region of interest" description="Disordered" evidence="1">
    <location>
        <begin position="51"/>
        <end position="87"/>
    </location>
</feature>
<accession>A0ABP9B368</accession>
<keyword evidence="3" id="KW-1185">Reference proteome</keyword>
<evidence type="ECO:0000256" key="1">
    <source>
        <dbReference type="SAM" id="MobiDB-lite"/>
    </source>
</evidence>
<evidence type="ECO:0000313" key="2">
    <source>
        <dbReference type="EMBL" id="GAA4789730.1"/>
    </source>
</evidence>
<feature type="compositionally biased region" description="Pro residues" evidence="1">
    <location>
        <begin position="72"/>
        <end position="84"/>
    </location>
</feature>
<protein>
    <recommendedName>
        <fullName evidence="4">Secreted protein</fullName>
    </recommendedName>
</protein>
<gene>
    <name evidence="2" type="ORF">GCM10023220_13340</name>
</gene>
<organism evidence="2 3">
    <name type="scientific">Streptomyces ziwulingensis</name>
    <dbReference type="NCBI Taxonomy" id="1045501"/>
    <lineage>
        <taxon>Bacteria</taxon>
        <taxon>Bacillati</taxon>
        <taxon>Actinomycetota</taxon>
        <taxon>Actinomycetes</taxon>
        <taxon>Kitasatosporales</taxon>
        <taxon>Streptomycetaceae</taxon>
        <taxon>Streptomyces</taxon>
    </lineage>
</organism>